<proteinExistence type="predicted"/>
<evidence type="ECO:0000313" key="2">
    <source>
        <dbReference type="Proteomes" id="UP000176445"/>
    </source>
</evidence>
<reference evidence="1 2" key="1">
    <citation type="journal article" date="2016" name="Nat. Commun.">
        <title>Thousands of microbial genomes shed light on interconnected biogeochemical processes in an aquifer system.</title>
        <authorList>
            <person name="Anantharaman K."/>
            <person name="Brown C.T."/>
            <person name="Hug L.A."/>
            <person name="Sharon I."/>
            <person name="Castelle C.J."/>
            <person name="Probst A.J."/>
            <person name="Thomas B.C."/>
            <person name="Singh A."/>
            <person name="Wilkins M.J."/>
            <person name="Karaoz U."/>
            <person name="Brodie E.L."/>
            <person name="Williams K.H."/>
            <person name="Hubbard S.S."/>
            <person name="Banfield J.F."/>
        </authorList>
    </citation>
    <scope>NUCLEOTIDE SEQUENCE [LARGE SCALE GENOMIC DNA]</scope>
</reference>
<accession>A0A1F6CQ25</accession>
<dbReference type="PANTHER" id="PTHR41775">
    <property type="entry name" value="SECRETED PROTEIN-RELATED"/>
    <property type="match status" value="1"/>
</dbReference>
<dbReference type="PANTHER" id="PTHR41775:SF1">
    <property type="entry name" value="PEPTIDASE M6-LIKE DOMAIN-CONTAINING PROTEIN"/>
    <property type="match status" value="1"/>
</dbReference>
<dbReference type="SUPFAM" id="SSF55486">
    <property type="entry name" value="Metalloproteases ('zincins'), catalytic domain"/>
    <property type="match status" value="1"/>
</dbReference>
<dbReference type="Proteomes" id="UP000176445">
    <property type="component" value="Unassembled WGS sequence"/>
</dbReference>
<sequence length="494" mass="53370">MFPELKRYTSFAILLGIVALGASGLDAVRSTHEAQVAAVSSAAAETTNTANSVSAELGKLTGSLYQNATAPQNTRAPEAAQLAAASSRAALMKNLAETNPAAFLGYALPLTVRAKLSKLVQTQVEEQKTLTGTIDVLHADDFDHPENSTFKYFLNVGGKHLSLYAAQDLPALLSGSELTIKGYQLGDIVVTVGGPAEITVRKAAKPESVGKQRLLVVLVSRPSGPPTPSPQDMKKLIFSGPFAKFFEEQSYGKVSFAGDVTDWISFNYPSDHCQTNVLGAFDFDTPEIRAYILEKKIDLAKYDRAVFVPSPDFYPSCSTLGKQNVLFNGTTYRLSLSWKGWSDSLDVGYPIPSTFAHVLAHEMGHALGVMHANGWWCFGPSLYENCNHDEYANWFDVMGAGSLAAHFNAFYKDFLGWLAPKDKKIVTKTGTYTLTPLETANGVRAIILKNPAIATGNLAGFSYLEFRQPIGFDATLPADDAGIFINYPFTSAGS</sequence>
<organism evidence="1 2">
    <name type="scientific">Candidatus Kaiserbacteria bacterium RIFCSPHIGHO2_01_FULL_54_36b</name>
    <dbReference type="NCBI Taxonomy" id="1798483"/>
    <lineage>
        <taxon>Bacteria</taxon>
        <taxon>Candidatus Kaiseribacteriota</taxon>
    </lineage>
</organism>
<dbReference type="AlphaFoldDB" id="A0A1F6CQ25"/>
<comment type="caution">
    <text evidence="1">The sequence shown here is derived from an EMBL/GenBank/DDBJ whole genome shotgun (WGS) entry which is preliminary data.</text>
</comment>
<protein>
    <recommendedName>
        <fullName evidence="3">Peptidase M11 gametolysin domain-containing protein</fullName>
    </recommendedName>
</protein>
<gene>
    <name evidence="1" type="ORF">A2704_02185</name>
</gene>
<evidence type="ECO:0000313" key="1">
    <source>
        <dbReference type="EMBL" id="OGG51254.1"/>
    </source>
</evidence>
<name>A0A1F6CQ25_9BACT</name>
<evidence type="ECO:0008006" key="3">
    <source>
        <dbReference type="Google" id="ProtNLM"/>
    </source>
</evidence>
<dbReference type="EMBL" id="MFKW01000034">
    <property type="protein sequence ID" value="OGG51254.1"/>
    <property type="molecule type" value="Genomic_DNA"/>
</dbReference>